<keyword evidence="1" id="KW-0472">Membrane</keyword>
<reference evidence="2 3" key="1">
    <citation type="submission" date="2019-02" db="EMBL/GenBank/DDBJ databases">
        <title>Deep-cultivation of Planctomycetes and their phenomic and genomic characterization uncovers novel biology.</title>
        <authorList>
            <person name="Wiegand S."/>
            <person name="Jogler M."/>
            <person name="Boedeker C."/>
            <person name="Pinto D."/>
            <person name="Vollmers J."/>
            <person name="Rivas-Marin E."/>
            <person name="Kohn T."/>
            <person name="Peeters S.H."/>
            <person name="Heuer A."/>
            <person name="Rast P."/>
            <person name="Oberbeckmann S."/>
            <person name="Bunk B."/>
            <person name="Jeske O."/>
            <person name="Meyerdierks A."/>
            <person name="Storesund J.E."/>
            <person name="Kallscheuer N."/>
            <person name="Luecker S."/>
            <person name="Lage O.M."/>
            <person name="Pohl T."/>
            <person name="Merkel B.J."/>
            <person name="Hornburger P."/>
            <person name="Mueller R.-W."/>
            <person name="Bruemmer F."/>
            <person name="Labrenz M."/>
            <person name="Spormann A.M."/>
            <person name="Op den Camp H."/>
            <person name="Overmann J."/>
            <person name="Amann R."/>
            <person name="Jetten M.S.M."/>
            <person name="Mascher T."/>
            <person name="Medema M.H."/>
            <person name="Devos D.P."/>
            <person name="Kaster A.-K."/>
            <person name="Ovreas L."/>
            <person name="Rohde M."/>
            <person name="Galperin M.Y."/>
            <person name="Jogler C."/>
        </authorList>
    </citation>
    <scope>NUCLEOTIDE SEQUENCE [LARGE SCALE GENOMIC DNA]</scope>
    <source>
        <strain evidence="2 3">ETA_A8</strain>
    </source>
</reference>
<dbReference type="KEGG" id="aagg:ETAA8_42020"/>
<organism evidence="2 3">
    <name type="scientific">Anatilimnocola aggregata</name>
    <dbReference type="NCBI Taxonomy" id="2528021"/>
    <lineage>
        <taxon>Bacteria</taxon>
        <taxon>Pseudomonadati</taxon>
        <taxon>Planctomycetota</taxon>
        <taxon>Planctomycetia</taxon>
        <taxon>Pirellulales</taxon>
        <taxon>Pirellulaceae</taxon>
        <taxon>Anatilimnocola</taxon>
    </lineage>
</organism>
<dbReference type="EMBL" id="CP036274">
    <property type="protein sequence ID" value="QDU29095.1"/>
    <property type="molecule type" value="Genomic_DNA"/>
</dbReference>
<keyword evidence="1" id="KW-1133">Transmembrane helix</keyword>
<name>A0A517YFS2_9BACT</name>
<accession>A0A517YFS2</accession>
<dbReference type="RefSeq" id="WP_145092395.1">
    <property type="nucleotide sequence ID" value="NZ_CP036274.1"/>
</dbReference>
<gene>
    <name evidence="2" type="ORF">ETAA8_42020</name>
</gene>
<keyword evidence="1" id="KW-0812">Transmembrane</keyword>
<evidence type="ECO:0000256" key="1">
    <source>
        <dbReference type="SAM" id="Phobius"/>
    </source>
</evidence>
<feature type="transmembrane region" description="Helical" evidence="1">
    <location>
        <begin position="12"/>
        <end position="35"/>
    </location>
</feature>
<protein>
    <recommendedName>
        <fullName evidence="4">DUF1570 domain-containing protein</fullName>
    </recommendedName>
</protein>
<dbReference type="Gene3D" id="2.60.120.430">
    <property type="entry name" value="Galactose-binding lectin"/>
    <property type="match status" value="1"/>
</dbReference>
<evidence type="ECO:0008006" key="4">
    <source>
        <dbReference type="Google" id="ProtNLM"/>
    </source>
</evidence>
<keyword evidence="3" id="KW-1185">Reference proteome</keyword>
<sequence>MSLCRTQLTKGRFPFALLYLGMVAIIQVLTVATLATAQQTSDGPKEHRSQHILMLTDLPADEAKAMLSEIEQMLELVAGYYDRKPVGLIQIYAARDLKGWPAKTLGAMEEGGKSRILAGLGRTTSVTARIGGKSSTQATIYAPADRRTLLHESVHGYCRQTFHGVGPVWYAEGMAEMGQYWKKGDPGVNAPDEVIGFLKKHSPKSSKEVVESNQLTGDSRQAYATRWALCHLLANNPNYSAKFRPLGISLMLKQPVSFDKTYGPVMAQLDFEYRLFLADACPGYRVDLCAWDWKTKFAPLKVDTTVTKRVEARRGWQATGATLTAGTEYLFETDGNWTIEPGKAIEAKDEGGSKMMGALLVDGRLGAEFAIRHQAKFTPGETGDLYVRCDDAWGAIADNEGVVALTVRPTR</sequence>
<evidence type="ECO:0000313" key="2">
    <source>
        <dbReference type="EMBL" id="QDU29095.1"/>
    </source>
</evidence>
<dbReference type="AlphaFoldDB" id="A0A517YFS2"/>
<proteinExistence type="predicted"/>
<dbReference type="Proteomes" id="UP000315017">
    <property type="component" value="Chromosome"/>
</dbReference>
<evidence type="ECO:0000313" key="3">
    <source>
        <dbReference type="Proteomes" id="UP000315017"/>
    </source>
</evidence>
<dbReference type="OrthoDB" id="247580at2"/>